<evidence type="ECO:0000256" key="3">
    <source>
        <dbReference type="ARBA" id="ARBA00022692"/>
    </source>
</evidence>
<keyword evidence="3 6" id="KW-0812">Transmembrane</keyword>
<feature type="transmembrane region" description="Helical" evidence="6">
    <location>
        <begin position="264"/>
        <end position="282"/>
    </location>
</feature>
<feature type="transmembrane region" description="Helical" evidence="6">
    <location>
        <begin position="177"/>
        <end position="197"/>
    </location>
</feature>
<feature type="transmembrane region" description="Helical" evidence="6">
    <location>
        <begin position="89"/>
        <end position="110"/>
    </location>
</feature>
<dbReference type="InterPro" id="IPR050638">
    <property type="entry name" value="AA-Vitamin_Transporters"/>
</dbReference>
<dbReference type="InterPro" id="IPR037185">
    <property type="entry name" value="EmrE-like"/>
</dbReference>
<accession>A0ABT7XI89</accession>
<dbReference type="EMBL" id="JAUEDK010000002">
    <property type="protein sequence ID" value="MDN0073500.1"/>
    <property type="molecule type" value="Genomic_DNA"/>
</dbReference>
<feature type="transmembrane region" description="Helical" evidence="6">
    <location>
        <begin position="144"/>
        <end position="165"/>
    </location>
</feature>
<evidence type="ECO:0000313" key="8">
    <source>
        <dbReference type="EMBL" id="MDN0073500.1"/>
    </source>
</evidence>
<dbReference type="SUPFAM" id="SSF103481">
    <property type="entry name" value="Multidrug resistance efflux transporter EmrE"/>
    <property type="match status" value="2"/>
</dbReference>
<evidence type="ECO:0000256" key="5">
    <source>
        <dbReference type="ARBA" id="ARBA00023136"/>
    </source>
</evidence>
<comment type="subcellular location">
    <subcellularLocation>
        <location evidence="1">Membrane</location>
        <topology evidence="1">Multi-pass membrane protein</topology>
    </subcellularLocation>
</comment>
<dbReference type="PANTHER" id="PTHR32322">
    <property type="entry name" value="INNER MEMBRANE TRANSPORTER"/>
    <property type="match status" value="1"/>
</dbReference>
<keyword evidence="4 6" id="KW-1133">Transmembrane helix</keyword>
<feature type="transmembrane region" description="Helical" evidence="6">
    <location>
        <begin position="64"/>
        <end position="83"/>
    </location>
</feature>
<reference evidence="8" key="1">
    <citation type="submission" date="2023-06" db="EMBL/GenBank/DDBJ databases">
        <authorList>
            <person name="Zhang S."/>
        </authorList>
    </citation>
    <scope>NUCLEOTIDE SEQUENCE</scope>
    <source>
        <strain evidence="8">SG2303</strain>
    </source>
</reference>
<feature type="domain" description="EamA" evidence="7">
    <location>
        <begin position="6"/>
        <end position="133"/>
    </location>
</feature>
<proteinExistence type="inferred from homology"/>
<comment type="caution">
    <text evidence="8">The sequence shown here is derived from an EMBL/GenBank/DDBJ whole genome shotgun (WGS) entry which is preliminary data.</text>
</comment>
<feature type="domain" description="EamA" evidence="7">
    <location>
        <begin position="147"/>
        <end position="279"/>
    </location>
</feature>
<feature type="transmembrane region" description="Helical" evidence="6">
    <location>
        <begin position="242"/>
        <end position="258"/>
    </location>
</feature>
<dbReference type="PANTHER" id="PTHR32322:SF2">
    <property type="entry name" value="EAMA DOMAIN-CONTAINING PROTEIN"/>
    <property type="match status" value="1"/>
</dbReference>
<gene>
    <name evidence="8" type="ORF">QU481_01120</name>
</gene>
<organism evidence="8 9">
    <name type="scientific">Crenobacter oryzisoli</name>
    <dbReference type="NCBI Taxonomy" id="3056844"/>
    <lineage>
        <taxon>Bacteria</taxon>
        <taxon>Pseudomonadati</taxon>
        <taxon>Pseudomonadota</taxon>
        <taxon>Betaproteobacteria</taxon>
        <taxon>Neisseriales</taxon>
        <taxon>Neisseriaceae</taxon>
        <taxon>Crenobacter</taxon>
    </lineage>
</organism>
<keyword evidence="9" id="KW-1185">Reference proteome</keyword>
<sequence length="298" mass="31307">MYGLSALFVAVWSTGFVVGRAIVPVASPCLFLTARFLSAAVLFALLALSAGVRWPSWREWPRHLLVGVLLNGAYLAGGYWAVAQGLSPAVMALLGALQPLFTALLAMATLCERPGRLFWYGLLAGMVGVGLVLLPALQSAHGTISPWVVVVGIMAIISLTIGTVLQKTSIARTDIRASSALQNLGAALFTGMLALALQESRWLAGPLLYGALAWAALVLSGAGVGLLLLLVRRGQVARVATLMYLAPPLAALEAFLLFDARLSAVQMVGFVIALLGVLLCHWRETPNHAASRAKTAGS</sequence>
<evidence type="ECO:0000256" key="1">
    <source>
        <dbReference type="ARBA" id="ARBA00004141"/>
    </source>
</evidence>
<dbReference type="InterPro" id="IPR000620">
    <property type="entry name" value="EamA_dom"/>
</dbReference>
<keyword evidence="5 6" id="KW-0472">Membrane</keyword>
<feature type="transmembrane region" description="Helical" evidence="6">
    <location>
        <begin position="117"/>
        <end position="138"/>
    </location>
</feature>
<dbReference type="RefSeq" id="WP_289828025.1">
    <property type="nucleotide sequence ID" value="NZ_JAUEDK010000002.1"/>
</dbReference>
<evidence type="ECO:0000259" key="7">
    <source>
        <dbReference type="Pfam" id="PF00892"/>
    </source>
</evidence>
<evidence type="ECO:0000256" key="6">
    <source>
        <dbReference type="SAM" id="Phobius"/>
    </source>
</evidence>
<dbReference type="Proteomes" id="UP001168540">
    <property type="component" value="Unassembled WGS sequence"/>
</dbReference>
<comment type="similarity">
    <text evidence="2">Belongs to the EamA transporter family.</text>
</comment>
<name>A0ABT7XI89_9NEIS</name>
<protein>
    <submittedName>
        <fullName evidence="8">DMT family transporter</fullName>
    </submittedName>
</protein>
<dbReference type="Pfam" id="PF00892">
    <property type="entry name" value="EamA"/>
    <property type="match status" value="2"/>
</dbReference>
<evidence type="ECO:0000256" key="4">
    <source>
        <dbReference type="ARBA" id="ARBA00022989"/>
    </source>
</evidence>
<feature type="transmembrane region" description="Helical" evidence="6">
    <location>
        <begin position="30"/>
        <end position="52"/>
    </location>
</feature>
<evidence type="ECO:0000256" key="2">
    <source>
        <dbReference type="ARBA" id="ARBA00007362"/>
    </source>
</evidence>
<feature type="transmembrane region" description="Helical" evidence="6">
    <location>
        <begin position="209"/>
        <end position="230"/>
    </location>
</feature>
<evidence type="ECO:0000313" key="9">
    <source>
        <dbReference type="Proteomes" id="UP001168540"/>
    </source>
</evidence>